<feature type="domain" description="Radical SAM core" evidence="5">
    <location>
        <begin position="8"/>
        <end position="215"/>
    </location>
</feature>
<dbReference type="InterPro" id="IPR058240">
    <property type="entry name" value="rSAM_sf"/>
</dbReference>
<dbReference type="EMBL" id="SMKI01000502">
    <property type="protein sequence ID" value="TDC64880.1"/>
    <property type="molecule type" value="Genomic_DNA"/>
</dbReference>
<dbReference type="Gene3D" id="3.20.20.70">
    <property type="entry name" value="Aldolase class I"/>
    <property type="match status" value="1"/>
</dbReference>
<dbReference type="SUPFAM" id="SSF102114">
    <property type="entry name" value="Radical SAM enzymes"/>
    <property type="match status" value="1"/>
</dbReference>
<keyword evidence="3" id="KW-0408">Iron</keyword>
<dbReference type="SFLD" id="SFLDG01216">
    <property type="entry name" value="thioether_bond_formation_requi"/>
    <property type="match status" value="1"/>
</dbReference>
<dbReference type="Pfam" id="PF04055">
    <property type="entry name" value="Radical_SAM"/>
    <property type="match status" value="1"/>
</dbReference>
<dbReference type="SFLD" id="SFLDF00365">
    <property type="entry name" value="thuricin_CD_(TrnCD-like)"/>
    <property type="match status" value="1"/>
</dbReference>
<dbReference type="InterPro" id="IPR007197">
    <property type="entry name" value="rSAM"/>
</dbReference>
<evidence type="ECO:0000256" key="1">
    <source>
        <dbReference type="ARBA" id="ARBA00022691"/>
    </source>
</evidence>
<dbReference type="OrthoDB" id="9782387at2"/>
<evidence type="ECO:0000313" key="7">
    <source>
        <dbReference type="Proteomes" id="UP000295345"/>
    </source>
</evidence>
<dbReference type="Proteomes" id="UP000295345">
    <property type="component" value="Unassembled WGS sequence"/>
</dbReference>
<evidence type="ECO:0000256" key="3">
    <source>
        <dbReference type="ARBA" id="ARBA00023004"/>
    </source>
</evidence>
<evidence type="ECO:0000256" key="2">
    <source>
        <dbReference type="ARBA" id="ARBA00022723"/>
    </source>
</evidence>
<dbReference type="SFLD" id="SFLDG01067">
    <property type="entry name" value="SPASM/twitch_domain_containing"/>
    <property type="match status" value="1"/>
</dbReference>
<dbReference type="PROSITE" id="PS51918">
    <property type="entry name" value="RADICAL_SAM"/>
    <property type="match status" value="1"/>
</dbReference>
<accession>A0A4R4SM90</accession>
<dbReference type="SFLD" id="SFLDG01386">
    <property type="entry name" value="main_SPASM_domain-containing"/>
    <property type="match status" value="1"/>
</dbReference>
<gene>
    <name evidence="6" type="ORF">E1283_31135</name>
</gene>
<dbReference type="PANTHER" id="PTHR11228">
    <property type="entry name" value="RADICAL SAM DOMAIN PROTEIN"/>
    <property type="match status" value="1"/>
</dbReference>
<evidence type="ECO:0000256" key="4">
    <source>
        <dbReference type="ARBA" id="ARBA00023014"/>
    </source>
</evidence>
<keyword evidence="7" id="KW-1185">Reference proteome</keyword>
<dbReference type="InterPro" id="IPR013785">
    <property type="entry name" value="Aldolase_TIM"/>
</dbReference>
<sequence length="323" mass="34663">MAVKTIDRTATRFLWLDLTRKCQLSCVHCYNASGPDGDHGAMSREDWGNLLDQAAGCGVRHVQLIGGEPTMHPHAAELVDRALTIGLAVEVYSNLVHVADAWWRLLRRPGVALATSYYSDQAAEHNAMTRRPSHARTRANIEKAVRLGIPLRVGIVAADEGQRVGDARAELRSLGVRTIGVDHVRPFGRGAGERVSDPSELCGRCGDGRAAIGPDGAVAPCVFADWLAVGNVRETPLATILDSGAMAAANATIRRAVLAGHSPPVRDCGPDNCGPKQRCYPDQTPCYPAQTPCYPKGDFPPACHPDDQECKPGTPLSVCDPRR</sequence>
<keyword evidence="2" id="KW-0479">Metal-binding</keyword>
<organism evidence="6 7">
    <name type="scientific">Streptomyces hainanensis</name>
    <dbReference type="NCBI Taxonomy" id="402648"/>
    <lineage>
        <taxon>Bacteria</taxon>
        <taxon>Bacillati</taxon>
        <taxon>Actinomycetota</taxon>
        <taxon>Actinomycetes</taxon>
        <taxon>Kitasatosporales</taxon>
        <taxon>Streptomycetaceae</taxon>
        <taxon>Streptomyces</taxon>
    </lineage>
</organism>
<keyword evidence="4" id="KW-0411">Iron-sulfur</keyword>
<dbReference type="GO" id="GO:0051536">
    <property type="term" value="F:iron-sulfur cluster binding"/>
    <property type="evidence" value="ECO:0007669"/>
    <property type="project" value="UniProtKB-KW"/>
</dbReference>
<dbReference type="GO" id="GO:0046872">
    <property type="term" value="F:metal ion binding"/>
    <property type="evidence" value="ECO:0007669"/>
    <property type="project" value="UniProtKB-KW"/>
</dbReference>
<dbReference type="CDD" id="cd21109">
    <property type="entry name" value="SPASM"/>
    <property type="match status" value="1"/>
</dbReference>
<comment type="caution">
    <text evidence="6">The sequence shown here is derived from an EMBL/GenBank/DDBJ whole genome shotgun (WGS) entry which is preliminary data.</text>
</comment>
<proteinExistence type="predicted"/>
<dbReference type="InterPro" id="IPR023885">
    <property type="entry name" value="4Fe4S-binding_SPASM_dom"/>
</dbReference>
<dbReference type="InterPro" id="IPR050377">
    <property type="entry name" value="Radical_SAM_PqqE_MftC-like"/>
</dbReference>
<dbReference type="AlphaFoldDB" id="A0A4R4SM90"/>
<dbReference type="GO" id="GO:0003824">
    <property type="term" value="F:catalytic activity"/>
    <property type="evidence" value="ECO:0007669"/>
    <property type="project" value="InterPro"/>
</dbReference>
<dbReference type="Pfam" id="PF13186">
    <property type="entry name" value="SPASM"/>
    <property type="match status" value="1"/>
</dbReference>
<keyword evidence="1" id="KW-0949">S-adenosyl-L-methionine</keyword>
<protein>
    <submittedName>
        <fullName evidence="6">Radical SAM/SPASM domain-containing protein</fullName>
    </submittedName>
</protein>
<evidence type="ECO:0000313" key="6">
    <source>
        <dbReference type="EMBL" id="TDC64880.1"/>
    </source>
</evidence>
<reference evidence="6 7" key="1">
    <citation type="submission" date="2019-03" db="EMBL/GenBank/DDBJ databases">
        <title>Draft genome sequences of novel Actinobacteria.</title>
        <authorList>
            <person name="Sahin N."/>
            <person name="Ay H."/>
            <person name="Saygin H."/>
        </authorList>
    </citation>
    <scope>NUCLEOTIDE SEQUENCE [LARGE SCALE GENOMIC DNA]</scope>
    <source>
        <strain evidence="6 7">DSM 41900</strain>
    </source>
</reference>
<dbReference type="SFLD" id="SFLDS00029">
    <property type="entry name" value="Radical_SAM"/>
    <property type="match status" value="1"/>
</dbReference>
<dbReference type="PANTHER" id="PTHR11228:SF7">
    <property type="entry name" value="PQQA PEPTIDE CYCLASE"/>
    <property type="match status" value="1"/>
</dbReference>
<name>A0A4R4SM90_9ACTN</name>
<dbReference type="CDD" id="cd01335">
    <property type="entry name" value="Radical_SAM"/>
    <property type="match status" value="1"/>
</dbReference>
<evidence type="ECO:0000259" key="5">
    <source>
        <dbReference type="PROSITE" id="PS51918"/>
    </source>
</evidence>